<dbReference type="RefSeq" id="XP_056519185.1">
    <property type="nucleotide sequence ID" value="XM_056669355.1"/>
</dbReference>
<comment type="catalytic activity">
    <reaction evidence="2">
        <text>4-nitrophenyl phosphate + H2O = 4-nitrophenol + phosphate + H(+)</text>
        <dbReference type="Rhea" id="RHEA:21664"/>
        <dbReference type="ChEBI" id="CHEBI:15377"/>
        <dbReference type="ChEBI" id="CHEBI:15378"/>
        <dbReference type="ChEBI" id="CHEBI:43474"/>
        <dbReference type="ChEBI" id="CHEBI:57917"/>
        <dbReference type="ChEBI" id="CHEBI:61146"/>
        <dbReference type="EC" id="3.1.3.41"/>
    </reaction>
</comment>
<keyword evidence="7" id="KW-0460">Magnesium</keyword>
<evidence type="ECO:0000256" key="6">
    <source>
        <dbReference type="PIRSR" id="PIRSR000915-2"/>
    </source>
</evidence>
<organism evidence="8 9">
    <name type="scientific">Penicillium bovifimosum</name>
    <dbReference type="NCBI Taxonomy" id="126998"/>
    <lineage>
        <taxon>Eukaryota</taxon>
        <taxon>Fungi</taxon>
        <taxon>Dikarya</taxon>
        <taxon>Ascomycota</taxon>
        <taxon>Pezizomycotina</taxon>
        <taxon>Eurotiomycetes</taxon>
        <taxon>Eurotiomycetidae</taxon>
        <taxon>Eurotiales</taxon>
        <taxon>Aspergillaceae</taxon>
        <taxon>Penicillium</taxon>
    </lineage>
</organism>
<evidence type="ECO:0000256" key="5">
    <source>
        <dbReference type="PIRSR" id="PIRSR000915-1"/>
    </source>
</evidence>
<keyword evidence="1" id="KW-0378">Hydrolase</keyword>
<dbReference type="InterPro" id="IPR036412">
    <property type="entry name" value="HAD-like_sf"/>
</dbReference>
<dbReference type="GeneID" id="81408525"/>
<dbReference type="InterPro" id="IPR023214">
    <property type="entry name" value="HAD_sf"/>
</dbReference>
<evidence type="ECO:0000256" key="7">
    <source>
        <dbReference type="PIRSR" id="PIRSR000915-3"/>
    </source>
</evidence>
<dbReference type="GO" id="GO:0008967">
    <property type="term" value="F:phosphoglycolate phosphatase activity"/>
    <property type="evidence" value="ECO:0007669"/>
    <property type="project" value="TreeGrafter"/>
</dbReference>
<dbReference type="AlphaFoldDB" id="A0A9W9GNC6"/>
<dbReference type="PANTHER" id="PTHR19288">
    <property type="entry name" value="4-NITROPHENYLPHOSPHATASE-RELATED"/>
    <property type="match status" value="1"/>
</dbReference>
<sequence>MPRRFPRFTGVSLRVVRSTGCQLLDISDFNSSILVSLLSCTLSVYAHFCISPCTMAQTQITPRYLSGDKAGIQEFLAKFDVFLFDCDGVLWSGDHLFPGTVETLELLRNNGKQVVFVTNNSTKSRADYRKKLEGLGIPSTVEEIFSSSYSASIYISRILQLPANKRKVYVVGETGIEQELRSENVPFIGGTDPALRRDVTAEDYKKIAAGDESMLDPEVGVVLVGLDFHINYLKIALAFHYIKRGAVFLATNIDSTLPNSGTLFPGAGSMSAPLIMMLNQEPVALGKPSQAMMDSIEGKFKFDRSRACMVGDRANTDIRFGLEGKLGGTLGVLTGVSSKKDFVEGDVRPHAYLDKLSDLLG</sequence>
<protein>
    <recommendedName>
        <fullName evidence="4">4-nitrophenylphosphatase</fullName>
        <ecNumber evidence="3">3.1.3.41</ecNumber>
    </recommendedName>
</protein>
<evidence type="ECO:0000256" key="4">
    <source>
        <dbReference type="ARBA" id="ARBA00069197"/>
    </source>
</evidence>
<feature type="binding site" evidence="7">
    <location>
        <position position="87"/>
    </location>
    <ligand>
        <name>Mg(2+)</name>
        <dbReference type="ChEBI" id="CHEBI:18420"/>
    </ligand>
</feature>
<dbReference type="Proteomes" id="UP001149079">
    <property type="component" value="Unassembled WGS sequence"/>
</dbReference>
<dbReference type="GO" id="GO:0004035">
    <property type="term" value="F:alkaline phosphatase activity"/>
    <property type="evidence" value="ECO:0007669"/>
    <property type="project" value="UniProtKB-ARBA"/>
</dbReference>
<dbReference type="FunFam" id="3.40.50.1000:FF:000039">
    <property type="entry name" value="Phosphoglycolate phosphatase"/>
    <property type="match status" value="1"/>
</dbReference>
<feature type="active site" description="Proton donor" evidence="5">
    <location>
        <position position="87"/>
    </location>
</feature>
<dbReference type="Pfam" id="PF13242">
    <property type="entry name" value="Hydrolase_like"/>
    <property type="match status" value="1"/>
</dbReference>
<evidence type="ECO:0000313" key="9">
    <source>
        <dbReference type="Proteomes" id="UP001149079"/>
    </source>
</evidence>
<dbReference type="InterPro" id="IPR006349">
    <property type="entry name" value="PGP_euk"/>
</dbReference>
<dbReference type="Pfam" id="PF13344">
    <property type="entry name" value="Hydrolase_6"/>
    <property type="match status" value="1"/>
</dbReference>
<evidence type="ECO:0000256" key="3">
    <source>
        <dbReference type="ARBA" id="ARBA00066659"/>
    </source>
</evidence>
<dbReference type="GO" id="GO:0046872">
    <property type="term" value="F:metal ion binding"/>
    <property type="evidence" value="ECO:0007669"/>
    <property type="project" value="UniProtKB-KW"/>
</dbReference>
<reference evidence="8" key="2">
    <citation type="journal article" date="2023" name="IMA Fungus">
        <title>Comparative genomic study of the Penicillium genus elucidates a diverse pangenome and 15 lateral gene transfer events.</title>
        <authorList>
            <person name="Petersen C."/>
            <person name="Sorensen T."/>
            <person name="Nielsen M.R."/>
            <person name="Sondergaard T.E."/>
            <person name="Sorensen J.L."/>
            <person name="Fitzpatrick D.A."/>
            <person name="Frisvad J.C."/>
            <person name="Nielsen K.L."/>
        </authorList>
    </citation>
    <scope>NUCLEOTIDE SEQUENCE</scope>
    <source>
        <strain evidence="8">IBT 22155</strain>
    </source>
</reference>
<evidence type="ECO:0000256" key="2">
    <source>
        <dbReference type="ARBA" id="ARBA00050247"/>
    </source>
</evidence>
<dbReference type="InterPro" id="IPR006357">
    <property type="entry name" value="HAD-SF_hydro_IIA"/>
</dbReference>
<gene>
    <name evidence="8" type="ORF">N7515_008611</name>
</gene>
<dbReference type="OrthoDB" id="413953at2759"/>
<feature type="binding site" evidence="7">
    <location>
        <position position="85"/>
    </location>
    <ligand>
        <name>Mg(2+)</name>
        <dbReference type="ChEBI" id="CHEBI:18420"/>
    </ligand>
</feature>
<proteinExistence type="predicted"/>
<accession>A0A9W9GNC6</accession>
<feature type="binding site" evidence="6">
    <location>
        <position position="287"/>
    </location>
    <ligand>
        <name>substrate</name>
    </ligand>
</feature>
<dbReference type="Gene3D" id="3.40.50.1000">
    <property type="entry name" value="HAD superfamily/HAD-like"/>
    <property type="match status" value="2"/>
</dbReference>
<reference evidence="8" key="1">
    <citation type="submission" date="2022-11" db="EMBL/GenBank/DDBJ databases">
        <authorList>
            <person name="Petersen C."/>
        </authorList>
    </citation>
    <scope>NUCLEOTIDE SEQUENCE</scope>
    <source>
        <strain evidence="8">IBT 22155</strain>
    </source>
</reference>
<comment type="cofactor">
    <cofactor evidence="7">
        <name>Mg(2+)</name>
        <dbReference type="ChEBI" id="CHEBI:18420"/>
    </cofactor>
    <text evidence="7">Divalent metal ions. Mg(2+) is the most effective.</text>
</comment>
<dbReference type="PIRSF" id="PIRSF000915">
    <property type="entry name" value="PGP-type_phosphatase"/>
    <property type="match status" value="1"/>
</dbReference>
<dbReference type="EC" id="3.1.3.41" evidence="3"/>
<feature type="binding site" evidence="7">
    <location>
        <position position="312"/>
    </location>
    <ligand>
        <name>Mg(2+)</name>
        <dbReference type="ChEBI" id="CHEBI:18420"/>
    </ligand>
</feature>
<dbReference type="NCBIfam" id="TIGR01452">
    <property type="entry name" value="PGP_euk"/>
    <property type="match status" value="1"/>
</dbReference>
<dbReference type="NCBIfam" id="TIGR01460">
    <property type="entry name" value="HAD-SF-IIA"/>
    <property type="match status" value="1"/>
</dbReference>
<dbReference type="PANTHER" id="PTHR19288:SF46">
    <property type="entry name" value="HALOACID DEHALOGENASE-LIKE HYDROLASE DOMAIN-CONTAINING PROTEIN 2"/>
    <property type="match status" value="1"/>
</dbReference>
<evidence type="ECO:0000256" key="1">
    <source>
        <dbReference type="ARBA" id="ARBA00022801"/>
    </source>
</evidence>
<name>A0A9W9GNC6_9EURO</name>
<dbReference type="EMBL" id="JAPQKL010000006">
    <property type="protein sequence ID" value="KAJ5124786.1"/>
    <property type="molecule type" value="Genomic_DNA"/>
</dbReference>
<dbReference type="SUPFAM" id="SSF56784">
    <property type="entry name" value="HAD-like"/>
    <property type="match status" value="1"/>
</dbReference>
<keyword evidence="9" id="KW-1185">Reference proteome</keyword>
<feature type="active site" description="Nucleophile" evidence="5">
    <location>
        <position position="85"/>
    </location>
</feature>
<keyword evidence="7" id="KW-0479">Metal-binding</keyword>
<dbReference type="GO" id="GO:0005737">
    <property type="term" value="C:cytoplasm"/>
    <property type="evidence" value="ECO:0007669"/>
    <property type="project" value="TreeGrafter"/>
</dbReference>
<comment type="caution">
    <text evidence="8">The sequence shown here is derived from an EMBL/GenBank/DDBJ whole genome shotgun (WGS) entry which is preliminary data.</text>
</comment>
<evidence type="ECO:0000313" key="8">
    <source>
        <dbReference type="EMBL" id="KAJ5124786.1"/>
    </source>
</evidence>